<feature type="compositionally biased region" description="Basic and acidic residues" evidence="1">
    <location>
        <begin position="1"/>
        <end position="17"/>
    </location>
</feature>
<feature type="compositionally biased region" description="Polar residues" evidence="1">
    <location>
        <begin position="18"/>
        <end position="31"/>
    </location>
</feature>
<name>A0A9P4TSZ2_9PEZI</name>
<organism evidence="2 3">
    <name type="scientific">Tothia fuscella</name>
    <dbReference type="NCBI Taxonomy" id="1048955"/>
    <lineage>
        <taxon>Eukaryota</taxon>
        <taxon>Fungi</taxon>
        <taxon>Dikarya</taxon>
        <taxon>Ascomycota</taxon>
        <taxon>Pezizomycotina</taxon>
        <taxon>Dothideomycetes</taxon>
        <taxon>Pleosporomycetidae</taxon>
        <taxon>Venturiales</taxon>
        <taxon>Cylindrosympodiaceae</taxon>
        <taxon>Tothia</taxon>
    </lineage>
</organism>
<evidence type="ECO:0000256" key="1">
    <source>
        <dbReference type="SAM" id="MobiDB-lite"/>
    </source>
</evidence>
<sequence>MSFPEERVILERSRQVENGETENASAKQNHFNAYDPPVGMLRSRPTPAPSPPASLSHRDGKHVVSGVKGYVGMRRLLLPSNEPVATYVEMSFLAFFLSFRFSMDSIGSHWPQFFITIVGAPSLAMASMSNPAERVILEFGGSCCHQKNRWRFLPGLMLRWNLSSRTYSSLSTDGAHTPHHQHQQPPLSRTSTASCDGNGVSFEDKDGYTLGTGCRRSSGLGPSMLDSASASASTTYLSSVESMEFDMDTEASPSTSRSSRKRSSSSDTPSKEDGV</sequence>
<feature type="region of interest" description="Disordered" evidence="1">
    <location>
        <begin position="241"/>
        <end position="275"/>
    </location>
</feature>
<dbReference type="EMBL" id="MU007131">
    <property type="protein sequence ID" value="KAF2418223.1"/>
    <property type="molecule type" value="Genomic_DNA"/>
</dbReference>
<dbReference type="AlphaFoldDB" id="A0A9P4TSZ2"/>
<protein>
    <submittedName>
        <fullName evidence="2">Uncharacterized protein</fullName>
    </submittedName>
</protein>
<dbReference type="Proteomes" id="UP000800235">
    <property type="component" value="Unassembled WGS sequence"/>
</dbReference>
<reference evidence="2" key="1">
    <citation type="journal article" date="2020" name="Stud. Mycol.">
        <title>101 Dothideomycetes genomes: a test case for predicting lifestyles and emergence of pathogens.</title>
        <authorList>
            <person name="Haridas S."/>
            <person name="Albert R."/>
            <person name="Binder M."/>
            <person name="Bloem J."/>
            <person name="Labutti K."/>
            <person name="Salamov A."/>
            <person name="Andreopoulos B."/>
            <person name="Baker S."/>
            <person name="Barry K."/>
            <person name="Bills G."/>
            <person name="Bluhm B."/>
            <person name="Cannon C."/>
            <person name="Castanera R."/>
            <person name="Culley D."/>
            <person name="Daum C."/>
            <person name="Ezra D."/>
            <person name="Gonzalez J."/>
            <person name="Henrissat B."/>
            <person name="Kuo A."/>
            <person name="Liang C."/>
            <person name="Lipzen A."/>
            <person name="Lutzoni F."/>
            <person name="Magnuson J."/>
            <person name="Mondo S."/>
            <person name="Nolan M."/>
            <person name="Ohm R."/>
            <person name="Pangilinan J."/>
            <person name="Park H.-J."/>
            <person name="Ramirez L."/>
            <person name="Alfaro M."/>
            <person name="Sun H."/>
            <person name="Tritt A."/>
            <person name="Yoshinaga Y."/>
            <person name="Zwiers L.-H."/>
            <person name="Turgeon B."/>
            <person name="Goodwin S."/>
            <person name="Spatafora J."/>
            <person name="Crous P."/>
            <person name="Grigoriev I."/>
        </authorList>
    </citation>
    <scope>NUCLEOTIDE SEQUENCE</scope>
    <source>
        <strain evidence="2">CBS 130266</strain>
    </source>
</reference>
<evidence type="ECO:0000313" key="2">
    <source>
        <dbReference type="EMBL" id="KAF2418223.1"/>
    </source>
</evidence>
<feature type="region of interest" description="Disordered" evidence="1">
    <location>
        <begin position="1"/>
        <end position="59"/>
    </location>
</feature>
<comment type="caution">
    <text evidence="2">The sequence shown here is derived from an EMBL/GenBank/DDBJ whole genome shotgun (WGS) entry which is preliminary data.</text>
</comment>
<proteinExistence type="predicted"/>
<keyword evidence="3" id="KW-1185">Reference proteome</keyword>
<accession>A0A9P4TSZ2</accession>
<evidence type="ECO:0000313" key="3">
    <source>
        <dbReference type="Proteomes" id="UP000800235"/>
    </source>
</evidence>
<feature type="region of interest" description="Disordered" evidence="1">
    <location>
        <begin position="171"/>
        <end position="198"/>
    </location>
</feature>
<gene>
    <name evidence="2" type="ORF">EJ08DRAFT_666289</name>
</gene>